<gene>
    <name evidence="2" type="ORF">GCM10010466_38480</name>
</gene>
<comment type="caution">
    <text evidence="2">The sequence shown here is derived from an EMBL/GenBank/DDBJ whole genome shotgun (WGS) entry which is preliminary data.</text>
</comment>
<name>A0ABP6NEX7_9ACTN</name>
<feature type="signal peptide" evidence="1">
    <location>
        <begin position="1"/>
        <end position="31"/>
    </location>
</feature>
<organism evidence="2 3">
    <name type="scientific">Planomonospora alba</name>
    <dbReference type="NCBI Taxonomy" id="161354"/>
    <lineage>
        <taxon>Bacteria</taxon>
        <taxon>Bacillati</taxon>
        <taxon>Actinomycetota</taxon>
        <taxon>Actinomycetes</taxon>
        <taxon>Streptosporangiales</taxon>
        <taxon>Streptosporangiaceae</taxon>
        <taxon>Planomonospora</taxon>
    </lineage>
</organism>
<evidence type="ECO:0008006" key="4">
    <source>
        <dbReference type="Google" id="ProtNLM"/>
    </source>
</evidence>
<proteinExistence type="predicted"/>
<keyword evidence="3" id="KW-1185">Reference proteome</keyword>
<protein>
    <recommendedName>
        <fullName evidence="4">Secreted protein</fullName>
    </recommendedName>
</protein>
<keyword evidence="1" id="KW-0732">Signal</keyword>
<reference evidence="3" key="1">
    <citation type="journal article" date="2019" name="Int. J. Syst. Evol. Microbiol.">
        <title>The Global Catalogue of Microorganisms (GCM) 10K type strain sequencing project: providing services to taxonomists for standard genome sequencing and annotation.</title>
        <authorList>
            <consortium name="The Broad Institute Genomics Platform"/>
            <consortium name="The Broad Institute Genome Sequencing Center for Infectious Disease"/>
            <person name="Wu L."/>
            <person name="Ma J."/>
        </authorList>
    </citation>
    <scope>NUCLEOTIDE SEQUENCE [LARGE SCALE GENOMIC DNA]</scope>
    <source>
        <strain evidence="3">JCM 9373</strain>
    </source>
</reference>
<dbReference type="Proteomes" id="UP001500320">
    <property type="component" value="Unassembled WGS sequence"/>
</dbReference>
<evidence type="ECO:0000313" key="2">
    <source>
        <dbReference type="EMBL" id="GAA3143768.1"/>
    </source>
</evidence>
<evidence type="ECO:0000313" key="3">
    <source>
        <dbReference type="Proteomes" id="UP001500320"/>
    </source>
</evidence>
<dbReference type="EMBL" id="BAAAUT010000030">
    <property type="protein sequence ID" value="GAA3143768.1"/>
    <property type="molecule type" value="Genomic_DNA"/>
</dbReference>
<evidence type="ECO:0000256" key="1">
    <source>
        <dbReference type="SAM" id="SignalP"/>
    </source>
</evidence>
<accession>A0ABP6NEX7</accession>
<feature type="chain" id="PRO_5047083403" description="Secreted protein" evidence="1">
    <location>
        <begin position="32"/>
        <end position="134"/>
    </location>
</feature>
<sequence>MPPATLCTLWETRSAVAATAPACTLVCSALAAIRPLTSDSSSAVAARPSALRVIASTEVRTLVMASLSAAAIRPTSSRLWTSTSAVRSPFPRADSTADTRASGRTISLARNTDRPIAASEPATRKVTSRATLRL</sequence>